<dbReference type="PANTHER" id="PTHR15337:SF11">
    <property type="entry name" value="THIOREDOXIN DOMAIN-CONTAINING PROTEIN"/>
    <property type="match status" value="1"/>
</dbReference>
<evidence type="ECO:0000259" key="2">
    <source>
        <dbReference type="PROSITE" id="PS51352"/>
    </source>
</evidence>
<keyword evidence="1" id="KW-0732">Signal</keyword>
<dbReference type="SUPFAM" id="SSF52833">
    <property type="entry name" value="Thioredoxin-like"/>
    <property type="match status" value="1"/>
</dbReference>
<dbReference type="Pfam" id="PF13899">
    <property type="entry name" value="Thioredoxin_7"/>
    <property type="match status" value="1"/>
</dbReference>
<dbReference type="PANTHER" id="PTHR15337">
    <property type="entry name" value="ANTERIOR GRADIENT PROTEIN-RELATED"/>
    <property type="match status" value="1"/>
</dbReference>
<dbReference type="EMBL" id="FR872598">
    <property type="protein sequence ID" value="CCB90303.1"/>
    <property type="molecule type" value="Genomic_DNA"/>
</dbReference>
<dbReference type="InterPro" id="IPR036249">
    <property type="entry name" value="Thioredoxin-like_sf"/>
</dbReference>
<reference evidence="3" key="1">
    <citation type="submission" date="2011-05" db="EMBL/GenBank/DDBJ databases">
        <title>Unity in variety -- the pan-genome of the Chlamydiae.</title>
        <authorList>
            <person name="Collingro A."/>
            <person name="Tischler P."/>
            <person name="Weinmaier T."/>
            <person name="Penz T."/>
            <person name="Heinz E."/>
            <person name="Brunham R.C."/>
            <person name="Read T.D."/>
            <person name="Bavoil P.M."/>
            <person name="Sachse K."/>
            <person name="Kahane S."/>
            <person name="Friedman M.G."/>
            <person name="Rattei T."/>
            <person name="Myers G.S.A."/>
            <person name="Horn M."/>
        </authorList>
    </citation>
    <scope>NUCLEOTIDE SEQUENCE</scope>
    <source>
        <strain evidence="3">2032/99</strain>
    </source>
</reference>
<organism evidence="3">
    <name type="scientific">Waddlia chondrophila 2032/99</name>
    <dbReference type="NCBI Taxonomy" id="765953"/>
    <lineage>
        <taxon>Bacteria</taxon>
        <taxon>Pseudomonadati</taxon>
        <taxon>Chlamydiota</taxon>
        <taxon>Chlamydiia</taxon>
        <taxon>Parachlamydiales</taxon>
        <taxon>Waddliaceae</taxon>
        <taxon>Waddlia</taxon>
    </lineage>
</organism>
<name>F8L9Z7_9BACT</name>
<proteinExistence type="predicted"/>
<dbReference type="PROSITE" id="PS51352">
    <property type="entry name" value="THIOREDOXIN_2"/>
    <property type="match status" value="1"/>
</dbReference>
<gene>
    <name evidence="3" type="ORF">WCH_DF19740</name>
</gene>
<dbReference type="EC" id="5.3.4.1" evidence="3"/>
<dbReference type="InterPro" id="IPR051099">
    <property type="entry name" value="AGR/TXD"/>
</dbReference>
<dbReference type="InterPro" id="IPR013766">
    <property type="entry name" value="Thioredoxin_domain"/>
</dbReference>
<evidence type="ECO:0000313" key="3">
    <source>
        <dbReference type="EMBL" id="CCB90303.1"/>
    </source>
</evidence>
<dbReference type="GO" id="GO:0003756">
    <property type="term" value="F:protein disulfide isomerase activity"/>
    <property type="evidence" value="ECO:0007669"/>
    <property type="project" value="UniProtKB-EC"/>
</dbReference>
<feature type="domain" description="Thioredoxin" evidence="2">
    <location>
        <begin position="53"/>
        <end position="197"/>
    </location>
</feature>
<dbReference type="Gene3D" id="3.40.30.10">
    <property type="entry name" value="Glutaredoxin"/>
    <property type="match status" value="1"/>
</dbReference>
<keyword evidence="3" id="KW-0413">Isomerase</keyword>
<protein>
    <submittedName>
        <fullName evidence="3">Protein disulfide isomerase</fullName>
        <ecNumber evidence="3">5.3.4.1</ecNumber>
    </submittedName>
</protein>
<accession>F8L9Z7</accession>
<sequence>MPGQVQKQFLAKIPIPEVVLVKPQNLNFEANSMHHDTLRRSLFEMKGYLFLTIFLLAALPILESSEQKNGIAWHTNYEKALQESKATSKPIFLFFTGSDWCGWCKKLENEVLNTQEFAEAIGNKMIFVVLDYPMKKNLDAKTREQNQTLKERYSIKSYPTVVLINGNEELIGTTGYLSGGGQKYAQHLIKMVQEFTAYKQKMRRPSLREYSGKELKRLYQKSQELGLAADSDKLVQAGIHSDLPHFFLTERYRILLKNGLLHSEEAAAIKEQLLVNDPNNKHLTHYQVAIAEFECLSKELESKKVNADAVVYPLVNYINQFKEKDIENTWKLDMVISQVYLDENQLEKSLKFAQDACAHAPPAIQKEISQAVNKIQEQISEVR</sequence>
<dbReference type="AlphaFoldDB" id="F8L9Z7"/>
<evidence type="ECO:0000256" key="1">
    <source>
        <dbReference type="ARBA" id="ARBA00022729"/>
    </source>
</evidence>